<name>A0A1J5PWS9_9ZZZZ</name>
<comment type="caution">
    <text evidence="1">The sequence shown here is derived from an EMBL/GenBank/DDBJ whole genome shotgun (WGS) entry which is preliminary data.</text>
</comment>
<sequence length="174" mass="19692">MLKEGHQRSSHRHNLCRRHIHILNPLGTHHDGLAGLACRNQFAGQSTVLVQCRVGLGNDVFAFFNGRQIVDVHRYLAIGHAAIRCFNKTVFIQAGIQRQGIDQANVRAFGRFNRAHPAIVGDVHVTYFKTSTLTRQTPWAKGRNTALMGDFRQGIGLIHELRQLRGTKKFFERC</sequence>
<protein>
    <submittedName>
        <fullName evidence="1">Uncharacterized protein</fullName>
    </submittedName>
</protein>
<gene>
    <name evidence="1" type="ORF">GALL_503360</name>
</gene>
<dbReference type="EMBL" id="MLJW01005521">
    <property type="protein sequence ID" value="OIQ68077.1"/>
    <property type="molecule type" value="Genomic_DNA"/>
</dbReference>
<accession>A0A1J5PWS9</accession>
<dbReference type="AlphaFoldDB" id="A0A1J5PWS9"/>
<organism evidence="1">
    <name type="scientific">mine drainage metagenome</name>
    <dbReference type="NCBI Taxonomy" id="410659"/>
    <lineage>
        <taxon>unclassified sequences</taxon>
        <taxon>metagenomes</taxon>
        <taxon>ecological metagenomes</taxon>
    </lineage>
</organism>
<proteinExistence type="predicted"/>
<evidence type="ECO:0000313" key="1">
    <source>
        <dbReference type="EMBL" id="OIQ68077.1"/>
    </source>
</evidence>
<reference evidence="1" key="1">
    <citation type="submission" date="2016-10" db="EMBL/GenBank/DDBJ databases">
        <title>Sequence of Gallionella enrichment culture.</title>
        <authorList>
            <person name="Poehlein A."/>
            <person name="Muehling M."/>
            <person name="Daniel R."/>
        </authorList>
    </citation>
    <scope>NUCLEOTIDE SEQUENCE</scope>
</reference>